<dbReference type="EMBL" id="JACIFD010000013">
    <property type="protein sequence ID" value="MBB4071989.1"/>
    <property type="molecule type" value="Genomic_DNA"/>
</dbReference>
<dbReference type="Gene3D" id="3.40.50.10320">
    <property type="entry name" value="LmbE-like"/>
    <property type="match status" value="1"/>
</dbReference>
<name>A0A840DR45_9MICO</name>
<feature type="binding site" evidence="2">
    <location>
        <position position="140"/>
    </location>
    <ligand>
        <name>Zn(2+)</name>
        <dbReference type="ChEBI" id="CHEBI:29105"/>
    </ligand>
</feature>
<organism evidence="3 4">
    <name type="scientific">Canibacter oris</name>
    <dbReference type="NCBI Taxonomy" id="1365628"/>
    <lineage>
        <taxon>Bacteria</taxon>
        <taxon>Bacillati</taxon>
        <taxon>Actinomycetota</taxon>
        <taxon>Actinomycetes</taxon>
        <taxon>Micrococcales</taxon>
        <taxon>Microbacteriaceae</taxon>
        <taxon>Canibacter</taxon>
    </lineage>
</organism>
<comment type="caution">
    <text evidence="3">The sequence shown here is derived from an EMBL/GenBank/DDBJ whole genome shotgun (WGS) entry which is preliminary data.</text>
</comment>
<comment type="similarity">
    <text evidence="2">Belongs to the MshB deacetylase family. Mca subfamily.</text>
</comment>
<proteinExistence type="inferred from homology"/>
<dbReference type="GO" id="GO:0016811">
    <property type="term" value="F:hydrolase activity, acting on carbon-nitrogen (but not peptide) bonds, in linear amides"/>
    <property type="evidence" value="ECO:0007669"/>
    <property type="project" value="TreeGrafter"/>
</dbReference>
<dbReference type="InterPro" id="IPR003737">
    <property type="entry name" value="GlcNAc_PI_deacetylase-related"/>
</dbReference>
<accession>A0A840DR45</accession>
<comment type="catalytic activity">
    <reaction evidence="2">
        <text>mycothiol S-conjugate + H2O = an N-acetyl-L-cysteine-S-conjugate + 1D-myo-inositol 2-amino-2-deoxy-alpha-D-glucopyranoside</text>
        <dbReference type="Rhea" id="RHEA:36543"/>
        <dbReference type="ChEBI" id="CHEBI:15377"/>
        <dbReference type="ChEBI" id="CHEBI:58718"/>
        <dbReference type="ChEBI" id="CHEBI:58886"/>
        <dbReference type="ChEBI" id="CHEBI:59633"/>
        <dbReference type="EC" id="3.5.1.115"/>
    </reaction>
</comment>
<reference evidence="3" key="1">
    <citation type="submission" date="2020-08" db="EMBL/GenBank/DDBJ databases">
        <title>Sequencing the genomes of 1000 actinobacteria strains.</title>
        <authorList>
            <person name="Klenk H.-P."/>
        </authorList>
    </citation>
    <scope>NUCLEOTIDE SEQUENCE [LARGE SCALE GENOMIC DNA]</scope>
    <source>
        <strain evidence="3">DSM 27064</strain>
    </source>
</reference>
<dbReference type="RefSeq" id="WP_183304923.1">
    <property type="nucleotide sequence ID" value="NZ_JACIFD010000013.1"/>
</dbReference>
<feature type="binding site" evidence="2">
    <location>
        <position position="14"/>
    </location>
    <ligand>
        <name>Zn(2+)</name>
        <dbReference type="ChEBI" id="CHEBI:29105"/>
    </ligand>
</feature>
<keyword evidence="1 2" id="KW-0862">Zinc</keyword>
<gene>
    <name evidence="2" type="primary">mca</name>
    <name evidence="3" type="ORF">F5897_001312</name>
</gene>
<evidence type="ECO:0000256" key="2">
    <source>
        <dbReference type="HAMAP-Rule" id="MF_01482"/>
    </source>
</evidence>
<keyword evidence="2 3" id="KW-0378">Hydrolase</keyword>
<sequence>MSLRLLAVHAHPDDESSKGAGTYAYYLERGYEVMVVTCTGGEQGEILNQQVAADPAAQRDIGGYRRGEMALAQQLIGFQHRWLGYPDSGLPPEGTPVDPLSFAGLPTGPQVAALLRIVRDFKPHVLVTYNENGGYPHPDHIRCHEISYRAWELAGDPNAYPETGAPWKISKLYYDEIFNPARVAALSDWVQQYEPESAHAAYLAQMHERMADRPNHATTRINVAKHLEIRDAALRAHASQVEPEHQFFFLPNHIVRAAWPTEDFRLAASRVPTTTPETDLFAGITAQQIAAAATPAAAAPPAAAAVAAETAVAAPGAAPAQT</sequence>
<evidence type="ECO:0000313" key="4">
    <source>
        <dbReference type="Proteomes" id="UP000571183"/>
    </source>
</evidence>
<dbReference type="SUPFAM" id="SSF102588">
    <property type="entry name" value="LmbE-like"/>
    <property type="match status" value="1"/>
</dbReference>
<dbReference type="Pfam" id="PF02585">
    <property type="entry name" value="PIG-L"/>
    <property type="match status" value="1"/>
</dbReference>
<dbReference type="EC" id="3.5.1.115" evidence="2"/>
<dbReference type="GO" id="GO:0010126">
    <property type="term" value="P:mycothiol metabolic process"/>
    <property type="evidence" value="ECO:0007669"/>
    <property type="project" value="UniProtKB-UniRule"/>
</dbReference>
<dbReference type="NCBIfam" id="TIGR03446">
    <property type="entry name" value="mycothiol_Mca"/>
    <property type="match status" value="1"/>
</dbReference>
<dbReference type="HAMAP" id="MF_01482">
    <property type="entry name" value="Mca"/>
    <property type="match status" value="1"/>
</dbReference>
<comment type="subunit">
    <text evidence="2">Monomer.</text>
</comment>
<comment type="function">
    <text evidence="2">A mycothiol (MSH, N-acetylcysteinyl-glucosaminyl-inositol) S-conjugate amidase, it recycles conjugated MSH to the N-acetyl cysteine conjugate (AcCys S-conjugate, a mercapturic acid) and the MSH precursor. Involved in MSH-dependent detoxification of a number of alkylating agents and antibiotics.</text>
</comment>
<dbReference type="PANTHER" id="PTHR12993">
    <property type="entry name" value="N-ACETYLGLUCOSAMINYL-PHOSPHATIDYLINOSITOL DE-N-ACETYLASE-RELATED"/>
    <property type="match status" value="1"/>
</dbReference>
<dbReference type="PANTHER" id="PTHR12993:SF11">
    <property type="entry name" value="N-ACETYLGLUCOSAMINYL-PHOSPHATIDYLINOSITOL DE-N-ACETYLASE"/>
    <property type="match status" value="1"/>
</dbReference>
<feature type="binding site" evidence="2">
    <location>
        <position position="11"/>
    </location>
    <ligand>
        <name>Zn(2+)</name>
        <dbReference type="ChEBI" id="CHEBI:29105"/>
    </ligand>
</feature>
<evidence type="ECO:0000313" key="3">
    <source>
        <dbReference type="EMBL" id="MBB4071989.1"/>
    </source>
</evidence>
<dbReference type="GO" id="GO:0008270">
    <property type="term" value="F:zinc ion binding"/>
    <property type="evidence" value="ECO:0007669"/>
    <property type="project" value="UniProtKB-UniRule"/>
</dbReference>
<dbReference type="InterPro" id="IPR017811">
    <property type="entry name" value="Mca"/>
</dbReference>
<keyword evidence="2" id="KW-0479">Metal-binding</keyword>
<comment type="cofactor">
    <cofactor evidence="2">
        <name>Zn(2+)</name>
        <dbReference type="ChEBI" id="CHEBI:29105"/>
    </cofactor>
    <text evidence="2">Binds 1 zinc ion per subunit.</text>
</comment>
<evidence type="ECO:0000256" key="1">
    <source>
        <dbReference type="ARBA" id="ARBA00022833"/>
    </source>
</evidence>
<keyword evidence="4" id="KW-1185">Reference proteome</keyword>
<protein>
    <recommendedName>
        <fullName evidence="2">Mycothiol S-conjugate amidase</fullName>
        <ecNumber evidence="2">3.5.1.115</ecNumber>
    </recommendedName>
</protein>
<dbReference type="Proteomes" id="UP000571183">
    <property type="component" value="Unassembled WGS sequence"/>
</dbReference>
<dbReference type="AlphaFoldDB" id="A0A840DR45"/>
<dbReference type="GO" id="GO:0010127">
    <property type="term" value="P:mycothiol-dependent detoxification"/>
    <property type="evidence" value="ECO:0007669"/>
    <property type="project" value="UniProtKB-UniRule"/>
</dbReference>
<dbReference type="InterPro" id="IPR024078">
    <property type="entry name" value="LmbE-like_dom_sf"/>
</dbReference>